<comment type="caution">
    <text evidence="1">The sequence shown here is derived from an EMBL/GenBank/DDBJ whole genome shotgun (WGS) entry which is preliminary data.</text>
</comment>
<reference evidence="1 2" key="1">
    <citation type="journal article" date="2023" name="Science">
        <title>Elucidation of the pathway for biosynthesis of saponin adjuvants from the soapbark tree.</title>
        <authorList>
            <person name="Reed J."/>
            <person name="Orme A."/>
            <person name="El-Demerdash A."/>
            <person name="Owen C."/>
            <person name="Martin L.B.B."/>
            <person name="Misra R.C."/>
            <person name="Kikuchi S."/>
            <person name="Rejzek M."/>
            <person name="Martin A.C."/>
            <person name="Harkess A."/>
            <person name="Leebens-Mack J."/>
            <person name="Louveau T."/>
            <person name="Stephenson M.J."/>
            <person name="Osbourn A."/>
        </authorList>
    </citation>
    <scope>NUCLEOTIDE SEQUENCE [LARGE SCALE GENOMIC DNA]</scope>
    <source>
        <tissue evidence="1">Leaf</tissue>
    </source>
</reference>
<dbReference type="EMBL" id="JARAOO010000001">
    <property type="protein sequence ID" value="KAJ7981384.1"/>
    <property type="molecule type" value="Genomic_DNA"/>
</dbReference>
<accession>A0AAD7VN17</accession>
<sequence length="94" mass="10459">MILRLMSREIFQALSDMKEGMKDKAPKSDFTISSLKATGCTSSSSLSSMQERNFSGNVHNVCNEAAKSTNDDNKLKQAEESLRMVMYLSCWGPN</sequence>
<dbReference type="Pfam" id="PF12609">
    <property type="entry name" value="DUF3774"/>
    <property type="match status" value="1"/>
</dbReference>
<evidence type="ECO:0000313" key="1">
    <source>
        <dbReference type="EMBL" id="KAJ7981384.1"/>
    </source>
</evidence>
<proteinExistence type="predicted"/>
<dbReference type="AlphaFoldDB" id="A0AAD7VN17"/>
<keyword evidence="2" id="KW-1185">Reference proteome</keyword>
<organism evidence="1 2">
    <name type="scientific">Quillaja saponaria</name>
    <name type="common">Soap bark tree</name>
    <dbReference type="NCBI Taxonomy" id="32244"/>
    <lineage>
        <taxon>Eukaryota</taxon>
        <taxon>Viridiplantae</taxon>
        <taxon>Streptophyta</taxon>
        <taxon>Embryophyta</taxon>
        <taxon>Tracheophyta</taxon>
        <taxon>Spermatophyta</taxon>
        <taxon>Magnoliopsida</taxon>
        <taxon>eudicotyledons</taxon>
        <taxon>Gunneridae</taxon>
        <taxon>Pentapetalae</taxon>
        <taxon>rosids</taxon>
        <taxon>fabids</taxon>
        <taxon>Fabales</taxon>
        <taxon>Quillajaceae</taxon>
        <taxon>Quillaja</taxon>
    </lineage>
</organism>
<dbReference type="Proteomes" id="UP001163823">
    <property type="component" value="Chromosome 1"/>
</dbReference>
<evidence type="ECO:0000313" key="2">
    <source>
        <dbReference type="Proteomes" id="UP001163823"/>
    </source>
</evidence>
<dbReference type="InterPro" id="IPR022251">
    <property type="entry name" value="DUF3774_wound-induced"/>
</dbReference>
<dbReference type="KEGG" id="qsa:O6P43_000653"/>
<protein>
    <submittedName>
        <fullName evidence="1">Wound-responsive family protein</fullName>
    </submittedName>
</protein>
<name>A0AAD7VN17_QUISA</name>
<gene>
    <name evidence="1" type="ORF">O6P43_000653</name>
</gene>
<dbReference type="PANTHER" id="PTHR33090">
    <property type="entry name" value="DUF3774 DOMAIN PROTEIN-RELATED"/>
    <property type="match status" value="1"/>
</dbReference>